<evidence type="ECO:0000256" key="1">
    <source>
        <dbReference type="SAM" id="MobiDB-lite"/>
    </source>
</evidence>
<protein>
    <submittedName>
        <fullName evidence="2">Uncharacterized protein</fullName>
    </submittedName>
</protein>
<name>A0AAW0E9Z4_9AGAR</name>
<reference evidence="2 3" key="1">
    <citation type="submission" date="2024-01" db="EMBL/GenBank/DDBJ databases">
        <title>A draft genome for a cacao thread blight-causing isolate of Paramarasmius palmivorus.</title>
        <authorList>
            <person name="Baruah I.K."/>
            <person name="Bukari Y."/>
            <person name="Amoako-Attah I."/>
            <person name="Meinhardt L.W."/>
            <person name="Bailey B.A."/>
            <person name="Cohen S.P."/>
        </authorList>
    </citation>
    <scope>NUCLEOTIDE SEQUENCE [LARGE SCALE GENOMIC DNA]</scope>
    <source>
        <strain evidence="2 3">GH-12</strain>
    </source>
</reference>
<organism evidence="2 3">
    <name type="scientific">Paramarasmius palmivorus</name>
    <dbReference type="NCBI Taxonomy" id="297713"/>
    <lineage>
        <taxon>Eukaryota</taxon>
        <taxon>Fungi</taxon>
        <taxon>Dikarya</taxon>
        <taxon>Basidiomycota</taxon>
        <taxon>Agaricomycotina</taxon>
        <taxon>Agaricomycetes</taxon>
        <taxon>Agaricomycetidae</taxon>
        <taxon>Agaricales</taxon>
        <taxon>Marasmiineae</taxon>
        <taxon>Marasmiaceae</taxon>
        <taxon>Paramarasmius</taxon>
    </lineage>
</organism>
<dbReference type="EMBL" id="JAYKXP010000003">
    <property type="protein sequence ID" value="KAK7060546.1"/>
    <property type="molecule type" value="Genomic_DNA"/>
</dbReference>
<gene>
    <name evidence="2" type="ORF">VNI00_001312</name>
</gene>
<feature type="compositionally biased region" description="Basic and acidic residues" evidence="1">
    <location>
        <begin position="485"/>
        <end position="500"/>
    </location>
</feature>
<comment type="caution">
    <text evidence="2">The sequence shown here is derived from an EMBL/GenBank/DDBJ whole genome shotgun (WGS) entry which is preliminary data.</text>
</comment>
<accession>A0AAW0E9Z4</accession>
<feature type="compositionally biased region" description="Low complexity" evidence="1">
    <location>
        <begin position="470"/>
        <end position="482"/>
    </location>
</feature>
<evidence type="ECO:0000313" key="2">
    <source>
        <dbReference type="EMBL" id="KAK7060546.1"/>
    </source>
</evidence>
<feature type="region of interest" description="Disordered" evidence="1">
    <location>
        <begin position="468"/>
        <end position="507"/>
    </location>
</feature>
<evidence type="ECO:0000313" key="3">
    <source>
        <dbReference type="Proteomes" id="UP001383192"/>
    </source>
</evidence>
<proteinExistence type="predicted"/>
<dbReference type="AlphaFoldDB" id="A0AAW0E9Z4"/>
<sequence>MSTEDTGHVVKCLNLLPSEKDPNSTPEQVEAEKQYIRDYIIGKDNSEIAANEKAMVLLNQLGSDLNINAFTCNFRYSDGRINEDIEEANYLNRRVFERLSVTHPDEDPRDTPFYLTSTVFKGEEYGKCADTLKERLGLKGDQDLFVLRNVVMSPFSTDGCFVQNLADIFTEVLNDEIDNVRRRNEELADTHTFYIMGSDKIYLDYLPTFHKAAGRYQLLLSADLPLDVMLEYKSARDENPAAPIFLRNTSPGVLTDMVKQTQFEASISFDGGNTFDSKNFTVSNIKSIKNRSLNNSAQNSDYPSTYSPFYLIGTPEEPHISHMLLAHPNAQLSASNVQLTLDSPLDTKLYNSGSILFLNDVREKTMQPFPEKKDLSPNFFFQPGREFRVSVYEDVFVNDYDKPIDLDSIKDNPITTGTLKLSNYLYVDTENLNYENMVEPVPFRYSGHLMRLETKDSWAYKVDSRLGTQASSGASGTAPGSSFQDGKKTEVRQPEKKPDSKPGIGFGAHLGRAGFDVRLGL</sequence>
<keyword evidence="3" id="KW-1185">Reference proteome</keyword>
<dbReference type="Proteomes" id="UP001383192">
    <property type="component" value="Unassembled WGS sequence"/>
</dbReference>